<dbReference type="AlphaFoldDB" id="A0AAD6TBU0"/>
<keyword evidence="2" id="KW-1185">Reference proteome</keyword>
<name>A0AAD6TBU0_9AGAR</name>
<reference evidence="1" key="1">
    <citation type="submission" date="2023-03" db="EMBL/GenBank/DDBJ databases">
        <title>Massive genome expansion in bonnet fungi (Mycena s.s.) driven by repeated elements and novel gene families across ecological guilds.</title>
        <authorList>
            <consortium name="Lawrence Berkeley National Laboratory"/>
            <person name="Harder C.B."/>
            <person name="Miyauchi S."/>
            <person name="Viragh M."/>
            <person name="Kuo A."/>
            <person name="Thoen E."/>
            <person name="Andreopoulos B."/>
            <person name="Lu D."/>
            <person name="Skrede I."/>
            <person name="Drula E."/>
            <person name="Henrissat B."/>
            <person name="Morin E."/>
            <person name="Kohler A."/>
            <person name="Barry K."/>
            <person name="LaButti K."/>
            <person name="Morin E."/>
            <person name="Salamov A."/>
            <person name="Lipzen A."/>
            <person name="Mereny Z."/>
            <person name="Hegedus B."/>
            <person name="Baldrian P."/>
            <person name="Stursova M."/>
            <person name="Weitz H."/>
            <person name="Taylor A."/>
            <person name="Grigoriev I.V."/>
            <person name="Nagy L.G."/>
            <person name="Martin F."/>
            <person name="Kauserud H."/>
        </authorList>
    </citation>
    <scope>NUCLEOTIDE SEQUENCE</scope>
    <source>
        <strain evidence="1">CBHHK200</strain>
    </source>
</reference>
<evidence type="ECO:0000313" key="1">
    <source>
        <dbReference type="EMBL" id="KAJ7041523.1"/>
    </source>
</evidence>
<accession>A0AAD6TBU0</accession>
<dbReference type="EMBL" id="JARJCM010000016">
    <property type="protein sequence ID" value="KAJ7041523.1"/>
    <property type="molecule type" value="Genomic_DNA"/>
</dbReference>
<dbReference type="Proteomes" id="UP001218188">
    <property type="component" value="Unassembled WGS sequence"/>
</dbReference>
<sequence length="341" mass="38067">MHLEVPPPASWCHRVPANGPFRILGSPGGPLSDICPSITNKYYLVYVTDEIKTFQNSGRSAAVNACITYRDEFLGRFLFPRDAPKLTPLSLISPHHFIRIRGRMNTVDYVDAQELQMTVPDSVGVPKRLSKRESKGSAPVYRARQLCEGCRAPERDDTCRFSVKFCNEKMSRKVYYCSRLAEPQANMREGTYIQTHPENNCPYGRVASEHSFSPGKARASAKAIHTFPGSSPADPISKLRSLVRFRMCVLLRLRSAGHVDPRTCYANGFRLTCRTAMDTGDPVCITALCENLIPMYPMVRRQFADQLIAEYGTVAVAAVKAAQTKLDLDLPNRFLSGPKNS</sequence>
<protein>
    <submittedName>
        <fullName evidence="1">Uncharacterized protein</fullName>
    </submittedName>
</protein>
<comment type="caution">
    <text evidence="1">The sequence shown here is derived from an EMBL/GenBank/DDBJ whole genome shotgun (WGS) entry which is preliminary data.</text>
</comment>
<organism evidence="1 2">
    <name type="scientific">Mycena alexandri</name>
    <dbReference type="NCBI Taxonomy" id="1745969"/>
    <lineage>
        <taxon>Eukaryota</taxon>
        <taxon>Fungi</taxon>
        <taxon>Dikarya</taxon>
        <taxon>Basidiomycota</taxon>
        <taxon>Agaricomycotina</taxon>
        <taxon>Agaricomycetes</taxon>
        <taxon>Agaricomycetidae</taxon>
        <taxon>Agaricales</taxon>
        <taxon>Marasmiineae</taxon>
        <taxon>Mycenaceae</taxon>
        <taxon>Mycena</taxon>
    </lineage>
</organism>
<gene>
    <name evidence="1" type="ORF">C8F04DRAFT_1176992</name>
</gene>
<proteinExistence type="predicted"/>
<evidence type="ECO:0000313" key="2">
    <source>
        <dbReference type="Proteomes" id="UP001218188"/>
    </source>
</evidence>